<dbReference type="GO" id="GO:0005840">
    <property type="term" value="C:ribosome"/>
    <property type="evidence" value="ECO:0007669"/>
    <property type="project" value="UniProtKB-KW"/>
</dbReference>
<keyword evidence="3 7" id="KW-0689">Ribosomal protein</keyword>
<name>A0ABQ7J7M2_9APIC</name>
<keyword evidence="5" id="KW-0687">Ribonucleoprotein</keyword>
<evidence type="ECO:0000256" key="6">
    <source>
        <dbReference type="ARBA" id="ARBA00035191"/>
    </source>
</evidence>
<comment type="caution">
    <text evidence="7">The sequence shown here is derived from an EMBL/GenBank/DDBJ whole genome shotgun (WGS) entry which is preliminary data.</text>
</comment>
<reference evidence="7 8" key="1">
    <citation type="journal article" date="2020" name="bioRxiv">
        <title>Metabolic contributions of an alphaproteobacterial endosymbiont in the apicomplexan Cardiosporidium cionae.</title>
        <authorList>
            <person name="Hunter E.S."/>
            <person name="Paight C.J."/>
            <person name="Lane C.E."/>
        </authorList>
    </citation>
    <scope>NUCLEOTIDE SEQUENCE [LARGE SCALE GENOMIC DNA]</scope>
    <source>
        <strain evidence="7">ESH_2018</strain>
    </source>
</reference>
<protein>
    <recommendedName>
        <fullName evidence="6">Large ribosomal subunit protein mL49</fullName>
    </recommendedName>
</protein>
<proteinExistence type="inferred from homology"/>
<dbReference type="PANTHER" id="PTHR13477:SF0">
    <property type="entry name" value="LARGE RIBOSOMAL SUBUNIT PROTEIN ML49"/>
    <property type="match status" value="1"/>
</dbReference>
<evidence type="ECO:0000256" key="3">
    <source>
        <dbReference type="ARBA" id="ARBA00022980"/>
    </source>
</evidence>
<accession>A0ABQ7J7M2</accession>
<evidence type="ECO:0000256" key="5">
    <source>
        <dbReference type="ARBA" id="ARBA00023274"/>
    </source>
</evidence>
<evidence type="ECO:0000256" key="2">
    <source>
        <dbReference type="ARBA" id="ARBA00005677"/>
    </source>
</evidence>
<keyword evidence="8" id="KW-1185">Reference proteome</keyword>
<dbReference type="Proteomes" id="UP000823046">
    <property type="component" value="Unassembled WGS sequence"/>
</dbReference>
<keyword evidence="4" id="KW-0496">Mitochondrion</keyword>
<evidence type="ECO:0000313" key="7">
    <source>
        <dbReference type="EMBL" id="KAF8819979.1"/>
    </source>
</evidence>
<evidence type="ECO:0000256" key="1">
    <source>
        <dbReference type="ARBA" id="ARBA00004173"/>
    </source>
</evidence>
<comment type="subcellular location">
    <subcellularLocation>
        <location evidence="1">Mitochondrion</location>
    </subcellularLocation>
</comment>
<evidence type="ECO:0000313" key="8">
    <source>
        <dbReference type="Proteomes" id="UP000823046"/>
    </source>
</evidence>
<dbReference type="InterPro" id="IPR007740">
    <property type="entry name" value="Ribosomal_mL49"/>
</dbReference>
<dbReference type="Gene3D" id="3.30.780.10">
    <property type="entry name" value="SUI1-like domain"/>
    <property type="match status" value="1"/>
</dbReference>
<comment type="similarity">
    <text evidence="2">Belongs to the mitochondrion-specific ribosomal protein mL49 family.</text>
</comment>
<gene>
    <name evidence="7" type="ORF">IE077_003738</name>
</gene>
<dbReference type="Pfam" id="PF05046">
    <property type="entry name" value="Img2"/>
    <property type="match status" value="1"/>
</dbReference>
<sequence length="170" mass="19331">MSALLPVNPTTSAVCGGQFFWSFRSLTHSQYFISLRHYCHWVPFPFKASEAACTSIFGKGSQATHIPPAGCLRGITSDSNASTTISLPFRVYRTASENIPVYLRWRNNRNAVSTIILKVRGNRMAFRQELETLCESTVCEHSHFFEVKGNHKFKIKQVLGVWKNITYFSF</sequence>
<organism evidence="7 8">
    <name type="scientific">Cardiosporidium cionae</name>
    <dbReference type="NCBI Taxonomy" id="476202"/>
    <lineage>
        <taxon>Eukaryota</taxon>
        <taxon>Sar</taxon>
        <taxon>Alveolata</taxon>
        <taxon>Apicomplexa</taxon>
        <taxon>Aconoidasida</taxon>
        <taxon>Nephromycida</taxon>
        <taxon>Cardiosporidium</taxon>
    </lineage>
</organism>
<dbReference type="PANTHER" id="PTHR13477">
    <property type="entry name" value="MITOCHONDRIAL 39S RIBOSOMAL PROTEIN L49"/>
    <property type="match status" value="1"/>
</dbReference>
<dbReference type="EMBL" id="JADAQX010000527">
    <property type="protein sequence ID" value="KAF8819979.1"/>
    <property type="molecule type" value="Genomic_DNA"/>
</dbReference>
<evidence type="ECO:0000256" key="4">
    <source>
        <dbReference type="ARBA" id="ARBA00023128"/>
    </source>
</evidence>